<evidence type="ECO:0000313" key="5">
    <source>
        <dbReference type="Proteomes" id="UP001156141"/>
    </source>
</evidence>
<feature type="non-terminal residue" evidence="4">
    <location>
        <position position="1"/>
    </location>
</feature>
<keyword evidence="3" id="KW-0998">Cell outer membrane</keyword>
<evidence type="ECO:0000256" key="3">
    <source>
        <dbReference type="ARBA" id="ARBA00023237"/>
    </source>
</evidence>
<comment type="caution">
    <text evidence="4">The sequence shown here is derived from an EMBL/GenBank/DDBJ whole genome shotgun (WGS) entry which is preliminary data.</text>
</comment>
<keyword evidence="5" id="KW-1185">Reference proteome</keyword>
<reference evidence="4" key="1">
    <citation type="submission" date="2022-02" db="EMBL/GenBank/DDBJ databases">
        <title>Aestuariibaculum sp., a marine bacterium isolated from sediment in Guangxi.</title>
        <authorList>
            <person name="Ying J."/>
        </authorList>
    </citation>
    <scope>NUCLEOTIDE SEQUENCE</scope>
    <source>
        <strain evidence="4">L182</strain>
    </source>
</reference>
<organism evidence="4 5">
    <name type="scientific">Aestuariibaculum lutulentum</name>
    <dbReference type="NCBI Taxonomy" id="2920935"/>
    <lineage>
        <taxon>Bacteria</taxon>
        <taxon>Pseudomonadati</taxon>
        <taxon>Bacteroidota</taxon>
        <taxon>Flavobacteriia</taxon>
        <taxon>Flavobacteriales</taxon>
        <taxon>Flavobacteriaceae</taxon>
    </lineage>
</organism>
<dbReference type="Proteomes" id="UP001156141">
    <property type="component" value="Unassembled WGS sequence"/>
</dbReference>
<dbReference type="Gene3D" id="2.40.170.20">
    <property type="entry name" value="TonB-dependent receptor, beta-barrel domain"/>
    <property type="match status" value="1"/>
</dbReference>
<comment type="subcellular location">
    <subcellularLocation>
        <location evidence="1">Cell outer membrane</location>
    </subcellularLocation>
</comment>
<evidence type="ECO:0000313" key="4">
    <source>
        <dbReference type="EMBL" id="MCH4554336.1"/>
    </source>
</evidence>
<feature type="non-terminal residue" evidence="4">
    <location>
        <position position="87"/>
    </location>
</feature>
<evidence type="ECO:0000256" key="2">
    <source>
        <dbReference type="ARBA" id="ARBA00023136"/>
    </source>
</evidence>
<name>A0ABS9RP42_9FLAO</name>
<sequence length="87" mass="9364">SPTPHWAGNASANLSSDFASFYLQGRLIGGGAYDVTKTAADIDLLHIKPQVYLDGQISMKLPPANGKVELYLDIRNILDHDPPFAPG</sequence>
<evidence type="ECO:0008006" key="6">
    <source>
        <dbReference type="Google" id="ProtNLM"/>
    </source>
</evidence>
<protein>
    <recommendedName>
        <fullName evidence="6">TonB-dependent receptor</fullName>
    </recommendedName>
</protein>
<keyword evidence="2" id="KW-0472">Membrane</keyword>
<dbReference type="RefSeq" id="WP_240575776.1">
    <property type="nucleotide sequence ID" value="NZ_JAKVQD010000234.1"/>
</dbReference>
<gene>
    <name evidence="4" type="ORF">MKW35_17075</name>
</gene>
<dbReference type="EMBL" id="JAKVQD010000234">
    <property type="protein sequence ID" value="MCH4554336.1"/>
    <property type="molecule type" value="Genomic_DNA"/>
</dbReference>
<accession>A0ABS9RP42</accession>
<dbReference type="SUPFAM" id="SSF56935">
    <property type="entry name" value="Porins"/>
    <property type="match status" value="1"/>
</dbReference>
<evidence type="ECO:0000256" key="1">
    <source>
        <dbReference type="ARBA" id="ARBA00004442"/>
    </source>
</evidence>
<proteinExistence type="predicted"/>
<dbReference type="InterPro" id="IPR036942">
    <property type="entry name" value="Beta-barrel_TonB_sf"/>
</dbReference>